<feature type="compositionally biased region" description="Acidic residues" evidence="2">
    <location>
        <begin position="21"/>
        <end position="30"/>
    </location>
</feature>
<feature type="compositionally biased region" description="Basic and acidic residues" evidence="2">
    <location>
        <begin position="380"/>
        <end position="394"/>
    </location>
</feature>
<dbReference type="PANTHER" id="PTHR46978:SF1">
    <property type="entry name" value="ZINC KNUCKLE (CCHC-TYPE) FAMILY PROTEIN"/>
    <property type="match status" value="1"/>
</dbReference>
<feature type="region of interest" description="Disordered" evidence="2">
    <location>
        <begin position="1"/>
        <end position="86"/>
    </location>
</feature>
<feature type="compositionally biased region" description="Low complexity" evidence="2">
    <location>
        <begin position="54"/>
        <end position="66"/>
    </location>
</feature>
<dbReference type="PROSITE" id="PS50158">
    <property type="entry name" value="ZF_CCHC"/>
    <property type="match status" value="5"/>
</dbReference>
<feature type="domain" description="CCHC-type" evidence="3">
    <location>
        <begin position="181"/>
        <end position="196"/>
    </location>
</feature>
<evidence type="ECO:0000313" key="4">
    <source>
        <dbReference type="EMBL" id="VDC96587.1"/>
    </source>
</evidence>
<organism evidence="4">
    <name type="scientific">Brassica oleracea</name>
    <name type="common">Wild cabbage</name>
    <dbReference type="NCBI Taxonomy" id="3712"/>
    <lineage>
        <taxon>Eukaryota</taxon>
        <taxon>Viridiplantae</taxon>
        <taxon>Streptophyta</taxon>
        <taxon>Embryophyta</taxon>
        <taxon>Tracheophyta</taxon>
        <taxon>Spermatophyta</taxon>
        <taxon>Magnoliopsida</taxon>
        <taxon>eudicotyledons</taxon>
        <taxon>Gunneridae</taxon>
        <taxon>Pentapetalae</taxon>
        <taxon>rosids</taxon>
        <taxon>malvids</taxon>
        <taxon>Brassicales</taxon>
        <taxon>Brassicaceae</taxon>
        <taxon>Brassiceae</taxon>
        <taxon>Brassica</taxon>
    </lineage>
</organism>
<dbReference type="AlphaFoldDB" id="A0A3P6AZV3"/>
<accession>A0A3P6AZV3</accession>
<feature type="domain" description="CCHC-type" evidence="3">
    <location>
        <begin position="139"/>
        <end position="153"/>
    </location>
</feature>
<dbReference type="GO" id="GO:0008270">
    <property type="term" value="F:zinc ion binding"/>
    <property type="evidence" value="ECO:0007669"/>
    <property type="project" value="UniProtKB-KW"/>
</dbReference>
<sequence>MPRRSDENEDKEDPVAIRDGSDEDEDEANEDLSLKILEKALSRRELDDSKDTSLSDLGGSGVVSTLMVNGRDSKSHKKKTKTSLEDAHEIPIVLKDQDENIPKGEDEKSAEPTSSNMVLKKLLRGARYFDPPDAGWETCYSCGEPGHVTINCPTPTKRKKPCFICGSLEHGAKQCTKGHDCYICKKSGHRAKDCPDKYKSGSKSAVCLRCGDFGHDMILCKYEYSRDDLKDIQCYVCKSFGHLCCVEPGNSPSWAVSCYRCGQLGHIGLACGRYHEESTEKDSASSCFRCGEEGHFSRECPNSSSISTSHGRDSPSLCYRCNGAGHFARECPNSFQVSKRNRETSTPSSNSHKKFKETPEYNSTPYESNGKKTKKKKRSKENSEHDSTPHESNGKKKKKSKENSQHYSTPHESNGKLKSKKKTHKGEQAHSTPQKSKQRGGWITEDPEEDSFQRGKMRRLRSLVTPSGHNHHRVPTTYMGGHKQRSPTFHSGGNFPTTLYGRNSSFESSGRVLSHPPSRWQPNYHSSRHHQHNQRYAPAPSRYGSAHHYDEFQGDYGRW</sequence>
<feature type="domain" description="CCHC-type" evidence="3">
    <location>
        <begin position="258"/>
        <end position="271"/>
    </location>
</feature>
<dbReference type="EMBL" id="LR031872">
    <property type="protein sequence ID" value="VDC96587.1"/>
    <property type="molecule type" value="Genomic_DNA"/>
</dbReference>
<reference evidence="4" key="1">
    <citation type="submission" date="2018-11" db="EMBL/GenBank/DDBJ databases">
        <authorList>
            <consortium name="Genoscope - CEA"/>
            <person name="William W."/>
        </authorList>
    </citation>
    <scope>NUCLEOTIDE SEQUENCE</scope>
</reference>
<evidence type="ECO:0000259" key="3">
    <source>
        <dbReference type="PROSITE" id="PS50158"/>
    </source>
</evidence>
<evidence type="ECO:0000256" key="2">
    <source>
        <dbReference type="SAM" id="MobiDB-lite"/>
    </source>
</evidence>
<dbReference type="PANTHER" id="PTHR46978">
    <property type="entry name" value="ZINC KNUCKLE (CCHC-TYPE) FAMILY PROTEIN"/>
    <property type="match status" value="1"/>
</dbReference>
<feature type="region of interest" description="Disordered" evidence="2">
    <location>
        <begin position="337"/>
        <end position="455"/>
    </location>
</feature>
<feature type="region of interest" description="Disordered" evidence="2">
    <location>
        <begin position="506"/>
        <end position="544"/>
    </location>
</feature>
<feature type="compositionally biased region" description="Polar residues" evidence="2">
    <location>
        <begin position="337"/>
        <end position="350"/>
    </location>
</feature>
<feature type="domain" description="CCHC-type" evidence="3">
    <location>
        <begin position="318"/>
        <end position="333"/>
    </location>
</feature>
<protein>
    <recommendedName>
        <fullName evidence="3">CCHC-type domain-containing protein</fullName>
    </recommendedName>
</protein>
<dbReference type="Gene3D" id="4.10.60.10">
    <property type="entry name" value="Zinc finger, CCHC-type"/>
    <property type="match status" value="5"/>
</dbReference>
<keyword evidence="1" id="KW-0479">Metal-binding</keyword>
<dbReference type="SUPFAM" id="SSF57756">
    <property type="entry name" value="Retrovirus zinc finger-like domains"/>
    <property type="match status" value="3"/>
</dbReference>
<dbReference type="SMART" id="SM00343">
    <property type="entry name" value="ZnF_C2HC"/>
    <property type="match status" value="7"/>
</dbReference>
<feature type="compositionally biased region" description="Basic and acidic residues" evidence="2">
    <location>
        <begin position="32"/>
        <end position="53"/>
    </location>
</feature>
<evidence type="ECO:0000256" key="1">
    <source>
        <dbReference type="PROSITE-ProRule" id="PRU00047"/>
    </source>
</evidence>
<dbReference type="Pfam" id="PF00098">
    <property type="entry name" value="zf-CCHC"/>
    <property type="match status" value="4"/>
</dbReference>
<dbReference type="GO" id="GO:0003676">
    <property type="term" value="F:nucleic acid binding"/>
    <property type="evidence" value="ECO:0007669"/>
    <property type="project" value="InterPro"/>
</dbReference>
<proteinExistence type="predicted"/>
<feature type="domain" description="CCHC-type" evidence="3">
    <location>
        <begin position="287"/>
        <end position="302"/>
    </location>
</feature>
<dbReference type="InterPro" id="IPR001878">
    <property type="entry name" value="Znf_CCHC"/>
</dbReference>
<keyword evidence="1" id="KW-0862">Zinc</keyword>
<dbReference type="InterPro" id="IPR036875">
    <property type="entry name" value="Znf_CCHC_sf"/>
</dbReference>
<name>A0A3P6AZV3_BRAOL</name>
<keyword evidence="1" id="KW-0863">Zinc-finger</keyword>
<gene>
    <name evidence="4" type="ORF">BOLC3T19117H</name>
</gene>